<dbReference type="InterPro" id="IPR011004">
    <property type="entry name" value="Trimer_LpxA-like_sf"/>
</dbReference>
<dbReference type="InterPro" id="IPR029044">
    <property type="entry name" value="Nucleotide-diphossugar_trans"/>
</dbReference>
<dbReference type="InterPro" id="IPR005835">
    <property type="entry name" value="NTP_transferase_dom"/>
</dbReference>
<organism evidence="5 6">
    <name type="scientific">Enterococcus sulfureus ATCC 49903</name>
    <dbReference type="NCBI Taxonomy" id="1140003"/>
    <lineage>
        <taxon>Bacteria</taxon>
        <taxon>Bacillati</taxon>
        <taxon>Bacillota</taxon>
        <taxon>Bacilli</taxon>
        <taxon>Lactobacillales</taxon>
        <taxon>Enterococcaceae</taxon>
        <taxon>Enterococcus</taxon>
    </lineage>
</organism>
<dbReference type="PANTHER" id="PTHR43523">
    <property type="entry name" value="GLUCOSE-1-PHOSPHATE ADENYLYLTRANSFERASE-RELATED"/>
    <property type="match status" value="1"/>
</dbReference>
<dbReference type="GO" id="GO:0008878">
    <property type="term" value="F:glucose-1-phosphate adenylyltransferase activity"/>
    <property type="evidence" value="ECO:0007669"/>
    <property type="project" value="InterPro"/>
</dbReference>
<name>S0P0H6_9ENTE</name>
<dbReference type="eggNOG" id="COG0448">
    <property type="taxonomic scope" value="Bacteria"/>
</dbReference>
<evidence type="ECO:0000259" key="3">
    <source>
        <dbReference type="Pfam" id="PF00483"/>
    </source>
</evidence>
<dbReference type="InterPro" id="IPR056818">
    <property type="entry name" value="GlmU/GlgC-like_hexapep"/>
</dbReference>
<dbReference type="Proteomes" id="UP000015961">
    <property type="component" value="Unassembled WGS sequence"/>
</dbReference>
<feature type="domain" description="Nucleotidyl transferase" evidence="3">
    <location>
        <begin position="16"/>
        <end position="157"/>
    </location>
</feature>
<comment type="similarity">
    <text evidence="1">Belongs to the bacterial/plant glucose-1-phosphate adenylyltransferase family.</text>
</comment>
<keyword evidence="5" id="KW-0808">Transferase</keyword>
<dbReference type="Pfam" id="PF24894">
    <property type="entry name" value="Hexapep_GlmU"/>
    <property type="match status" value="1"/>
</dbReference>
<dbReference type="AlphaFoldDB" id="S0P0H6"/>
<dbReference type="InterPro" id="IPR011832">
    <property type="entry name" value="GlgDAde_trans"/>
</dbReference>
<dbReference type="OrthoDB" id="9801810at2"/>
<dbReference type="SUPFAM" id="SSF51161">
    <property type="entry name" value="Trimeric LpxA-like enzymes"/>
    <property type="match status" value="1"/>
</dbReference>
<reference evidence="5 6" key="1">
    <citation type="submission" date="2013-03" db="EMBL/GenBank/DDBJ databases">
        <title>The Genome Sequence of Enterococcus sulfureus ATCC_49903 (PacBio/Illumina hybrid assembly).</title>
        <authorList>
            <consortium name="The Broad Institute Genomics Platform"/>
            <consortium name="The Broad Institute Genome Sequencing Center for Infectious Disease"/>
            <person name="Earl A."/>
            <person name="Russ C."/>
            <person name="Gilmore M."/>
            <person name="Surin D."/>
            <person name="Walker B."/>
            <person name="Young S."/>
            <person name="Zeng Q."/>
            <person name="Gargeya S."/>
            <person name="Fitzgerald M."/>
            <person name="Haas B."/>
            <person name="Abouelleil A."/>
            <person name="Allen A.W."/>
            <person name="Alvarado L."/>
            <person name="Arachchi H.M."/>
            <person name="Berlin A.M."/>
            <person name="Chapman S.B."/>
            <person name="Gainer-Dewar J."/>
            <person name="Goldberg J."/>
            <person name="Griggs A."/>
            <person name="Gujja S."/>
            <person name="Hansen M."/>
            <person name="Howarth C."/>
            <person name="Imamovic A."/>
            <person name="Ireland A."/>
            <person name="Larimer J."/>
            <person name="McCowan C."/>
            <person name="Murphy C."/>
            <person name="Pearson M."/>
            <person name="Poon T.W."/>
            <person name="Priest M."/>
            <person name="Roberts A."/>
            <person name="Saif S."/>
            <person name="Shea T."/>
            <person name="Sisk P."/>
            <person name="Sykes S."/>
            <person name="Wortman J."/>
            <person name="Nusbaum C."/>
            <person name="Birren B."/>
        </authorList>
    </citation>
    <scope>NUCLEOTIDE SEQUENCE [LARGE SCALE GENOMIC DNA]</scope>
    <source>
        <strain evidence="5 6">ATCC 49903</strain>
    </source>
</reference>
<proteinExistence type="inferred from homology"/>
<dbReference type="Pfam" id="PF00483">
    <property type="entry name" value="NTP_transferase"/>
    <property type="match status" value="1"/>
</dbReference>
<dbReference type="RefSeq" id="WP_016184612.1">
    <property type="nucleotide sequence ID" value="NZ_ASWO01000001.1"/>
</dbReference>
<evidence type="ECO:0000313" key="5">
    <source>
        <dbReference type="EMBL" id="EOT87064.1"/>
    </source>
</evidence>
<dbReference type="CDD" id="cd04651">
    <property type="entry name" value="LbH_G1P_AT_C"/>
    <property type="match status" value="1"/>
</dbReference>
<dbReference type="Gene3D" id="2.160.10.10">
    <property type="entry name" value="Hexapeptide repeat proteins"/>
    <property type="match status" value="1"/>
</dbReference>
<keyword evidence="6" id="KW-1185">Reference proteome</keyword>
<dbReference type="NCBIfam" id="TIGR02092">
    <property type="entry name" value="glgD"/>
    <property type="match status" value="1"/>
</dbReference>
<keyword evidence="5" id="KW-0548">Nucleotidyltransferase</keyword>
<dbReference type="GO" id="GO:0005978">
    <property type="term" value="P:glycogen biosynthetic process"/>
    <property type="evidence" value="ECO:0007669"/>
    <property type="project" value="UniProtKB-KW"/>
</dbReference>
<comment type="caution">
    <text evidence="5">The sequence shown here is derived from an EMBL/GenBank/DDBJ whole genome shotgun (WGS) entry which is preliminary data.</text>
</comment>
<protein>
    <submittedName>
        <fullName evidence="5">Glucose-1-phosphate adenylyltransferase, GlgD subunit</fullName>
    </submittedName>
</protein>
<keyword evidence="2" id="KW-0320">Glycogen biosynthesis</keyword>
<dbReference type="STRING" id="1140003.OMY_00120"/>
<sequence>MRANKVSAIMENEFEGKGLGELTANRPLATLYFDCKYRMIDFSLSNLVNANVRSMYMISSQANIQSIFDHLGGGNHWHLNNILSHYFVSFKESIQQAQEAGKPFYDPMIDFLRKSKSKFTVYTGNKILCNVDYRSVISVHEEQQRECTVLFKRVEKEKIYPKDRVLSFSDTSSFDATVFEDYTQDQPFYNLAMNIFVVNTEWLIRVLEETQATGEYVCMEEILWQNINHTNTTTYEYTGYLSNIFDINSYYEANMDMLDPKKFNSLLYSSQHILTKAKNEVPTYFSPESNVHSSQFATGSIIRGNVHRSLISRRTTIETKARVEDSIVMANGKIGEEAVIQFAILDKNVTVEPGVQVIGTKEHPIVIKKGSHVTTDQIGA</sequence>
<dbReference type="PANTHER" id="PTHR43523:SF6">
    <property type="entry name" value="GLYCOGEN BIOSYNTHESIS PROTEIN GLGD"/>
    <property type="match status" value="1"/>
</dbReference>
<evidence type="ECO:0000256" key="1">
    <source>
        <dbReference type="ARBA" id="ARBA00010443"/>
    </source>
</evidence>
<feature type="domain" description="Glucose-1-phosphate adenylyltransferase/Bifunctional protein GlmU-like C-terminal hexapeptide" evidence="4">
    <location>
        <begin position="289"/>
        <end position="357"/>
    </location>
</feature>
<dbReference type="SUPFAM" id="SSF53448">
    <property type="entry name" value="Nucleotide-diphospho-sugar transferases"/>
    <property type="match status" value="1"/>
</dbReference>
<dbReference type="InterPro" id="IPR011831">
    <property type="entry name" value="ADP-Glc_PPase"/>
</dbReference>
<accession>S0P0H6</accession>
<dbReference type="PATRIC" id="fig|1140003.3.peg.118"/>
<dbReference type="EMBL" id="ASWO01000001">
    <property type="protein sequence ID" value="EOT87064.1"/>
    <property type="molecule type" value="Genomic_DNA"/>
</dbReference>
<evidence type="ECO:0000256" key="2">
    <source>
        <dbReference type="ARBA" id="ARBA00023056"/>
    </source>
</evidence>
<evidence type="ECO:0000313" key="6">
    <source>
        <dbReference type="Proteomes" id="UP000015961"/>
    </source>
</evidence>
<evidence type="ECO:0000259" key="4">
    <source>
        <dbReference type="Pfam" id="PF24894"/>
    </source>
</evidence>
<gene>
    <name evidence="5" type="ORF">I573_00119</name>
</gene>
<dbReference type="Gene3D" id="3.90.550.10">
    <property type="entry name" value="Spore Coat Polysaccharide Biosynthesis Protein SpsA, Chain A"/>
    <property type="match status" value="1"/>
</dbReference>